<accession>A0A1F5SPH9</accession>
<comment type="caution">
    <text evidence="1">The sequence shown here is derived from an EMBL/GenBank/DDBJ whole genome shotgun (WGS) entry which is preliminary data.</text>
</comment>
<evidence type="ECO:0000313" key="2">
    <source>
        <dbReference type="Proteomes" id="UP000178367"/>
    </source>
</evidence>
<name>A0A1F5SPH9_9BACT</name>
<reference evidence="1 2" key="1">
    <citation type="journal article" date="2016" name="Nat. Commun.">
        <title>Thousands of microbial genomes shed light on interconnected biogeochemical processes in an aquifer system.</title>
        <authorList>
            <person name="Anantharaman K."/>
            <person name="Brown C.T."/>
            <person name="Hug L.A."/>
            <person name="Sharon I."/>
            <person name="Castelle C.J."/>
            <person name="Probst A.J."/>
            <person name="Thomas B.C."/>
            <person name="Singh A."/>
            <person name="Wilkins M.J."/>
            <person name="Karaoz U."/>
            <person name="Brodie E.L."/>
            <person name="Williams K.H."/>
            <person name="Hubbard S.S."/>
            <person name="Banfield J.F."/>
        </authorList>
    </citation>
    <scope>NUCLEOTIDE SEQUENCE [LARGE SCALE GENOMIC DNA]</scope>
</reference>
<dbReference type="EMBL" id="MFGB01000003">
    <property type="protein sequence ID" value="OGF28131.1"/>
    <property type="molecule type" value="Genomic_DNA"/>
</dbReference>
<gene>
    <name evidence="1" type="ORF">A2227_01470</name>
</gene>
<dbReference type="Proteomes" id="UP000178367">
    <property type="component" value="Unassembled WGS sequence"/>
</dbReference>
<dbReference type="STRING" id="1797994.A2227_01470"/>
<protein>
    <submittedName>
        <fullName evidence="1">Uncharacterized protein</fullName>
    </submittedName>
</protein>
<dbReference type="AlphaFoldDB" id="A0A1F5SPH9"/>
<evidence type="ECO:0000313" key="1">
    <source>
        <dbReference type="EMBL" id="OGF28131.1"/>
    </source>
</evidence>
<sequence length="80" mass="8857">MEAYKTTCPDCGHVRFWTGYKTGLGKTQEQLAQMHKEETTCEKCGSTNAQTELDHESEAGRIQDEVTSSFLGAIIKALSE</sequence>
<organism evidence="1 2">
    <name type="scientific">Candidatus Falkowbacteria bacterium RIFOXYA2_FULL_47_19</name>
    <dbReference type="NCBI Taxonomy" id="1797994"/>
    <lineage>
        <taxon>Bacteria</taxon>
        <taxon>Candidatus Falkowiibacteriota</taxon>
    </lineage>
</organism>
<proteinExistence type="predicted"/>